<dbReference type="VEuPathDB" id="FungiDB:PTTG_00145"/>
<protein>
    <submittedName>
        <fullName evidence="1 2">Uncharacterized protein</fullName>
    </submittedName>
</protein>
<gene>
    <name evidence="1" type="ORF">PTTG_00145</name>
</gene>
<name>A0A180GY15_PUCT1</name>
<dbReference type="EMBL" id="ADAS02000013">
    <property type="protein sequence ID" value="OAV97414.1"/>
    <property type="molecule type" value="Genomic_DNA"/>
</dbReference>
<sequence length="202" mass="22374">MMYVILSAQIVCYGRTTDNDGATVPGSLENMALAHLAGLPDPIKMQHLPPGYITGFGPARQSVLKLVRNVLKYARITLRNTVLKNVETNSLFKVTGNAPGLQLLYSLFILTPTPGHGKQWTKIDNQLLLISQQSGDYIIEWAKLIMERDEAIFGQNTRYTTVKHLSHLPTHEEVLEAVANRRRPAIVNNGNAPAENSGEMEV</sequence>
<reference evidence="2 3" key="3">
    <citation type="journal article" date="2017" name="G3 (Bethesda)">
        <title>Comparative analysis highlights variable genome content of wheat rusts and divergence of the mating loci.</title>
        <authorList>
            <person name="Cuomo C.A."/>
            <person name="Bakkeren G."/>
            <person name="Khalil H.B."/>
            <person name="Panwar V."/>
            <person name="Joly D."/>
            <person name="Linning R."/>
            <person name="Sakthikumar S."/>
            <person name="Song X."/>
            <person name="Adiconis X."/>
            <person name="Fan L."/>
            <person name="Goldberg J.M."/>
            <person name="Levin J.Z."/>
            <person name="Young S."/>
            <person name="Zeng Q."/>
            <person name="Anikster Y."/>
            <person name="Bruce M."/>
            <person name="Wang M."/>
            <person name="Yin C."/>
            <person name="McCallum B."/>
            <person name="Szabo L.J."/>
            <person name="Hulbert S."/>
            <person name="Chen X."/>
            <person name="Fellers J.P."/>
        </authorList>
    </citation>
    <scope>NUCLEOTIDE SEQUENCE</scope>
    <source>
        <strain evidence="3">Isolate 1-1 / race 1 (BBBD)</strain>
        <strain evidence="2">isolate 1-1 / race 1 (BBBD)</strain>
    </source>
</reference>
<organism evidence="1">
    <name type="scientific">Puccinia triticina (isolate 1-1 / race 1 (BBBD))</name>
    <name type="common">Brown leaf rust fungus</name>
    <dbReference type="NCBI Taxonomy" id="630390"/>
    <lineage>
        <taxon>Eukaryota</taxon>
        <taxon>Fungi</taxon>
        <taxon>Dikarya</taxon>
        <taxon>Basidiomycota</taxon>
        <taxon>Pucciniomycotina</taxon>
        <taxon>Pucciniomycetes</taxon>
        <taxon>Pucciniales</taxon>
        <taxon>Pucciniaceae</taxon>
        <taxon>Puccinia</taxon>
    </lineage>
</organism>
<dbReference type="OrthoDB" id="276721at2759"/>
<reference evidence="1" key="1">
    <citation type="submission" date="2009-11" db="EMBL/GenBank/DDBJ databases">
        <authorList>
            <consortium name="The Broad Institute Genome Sequencing Platform"/>
            <person name="Ward D."/>
            <person name="Feldgarden M."/>
            <person name="Earl A."/>
            <person name="Young S.K."/>
            <person name="Zeng Q."/>
            <person name="Koehrsen M."/>
            <person name="Alvarado L."/>
            <person name="Berlin A."/>
            <person name="Bochicchio J."/>
            <person name="Borenstein D."/>
            <person name="Chapman S.B."/>
            <person name="Chen Z."/>
            <person name="Engels R."/>
            <person name="Freedman E."/>
            <person name="Gellesch M."/>
            <person name="Goldberg J."/>
            <person name="Griggs A."/>
            <person name="Gujja S."/>
            <person name="Heilman E."/>
            <person name="Heiman D."/>
            <person name="Hepburn T."/>
            <person name="Howarth C."/>
            <person name="Jen D."/>
            <person name="Larson L."/>
            <person name="Lewis B."/>
            <person name="Mehta T."/>
            <person name="Park D."/>
            <person name="Pearson M."/>
            <person name="Roberts A."/>
            <person name="Saif S."/>
            <person name="Shea T."/>
            <person name="Shenoy N."/>
            <person name="Sisk P."/>
            <person name="Stolte C."/>
            <person name="Sykes S."/>
            <person name="Thomson T."/>
            <person name="Walk T."/>
            <person name="White J."/>
            <person name="Yandava C."/>
            <person name="Izard J."/>
            <person name="Baranova O.V."/>
            <person name="Blanton J.M."/>
            <person name="Tanner A.C."/>
            <person name="Dewhirst F.E."/>
            <person name="Haas B."/>
            <person name="Nusbaum C."/>
            <person name="Birren B."/>
        </authorList>
    </citation>
    <scope>NUCLEOTIDE SEQUENCE [LARGE SCALE GENOMIC DNA]</scope>
    <source>
        <strain evidence="1">1-1 BBBD Race 1</strain>
    </source>
</reference>
<evidence type="ECO:0000313" key="3">
    <source>
        <dbReference type="Proteomes" id="UP000005240"/>
    </source>
</evidence>
<accession>A0A180GY15</accession>
<proteinExistence type="predicted"/>
<dbReference type="AlphaFoldDB" id="A0A180GY15"/>
<evidence type="ECO:0000313" key="1">
    <source>
        <dbReference type="EMBL" id="OAV97414.1"/>
    </source>
</evidence>
<reference evidence="2" key="4">
    <citation type="submission" date="2025-05" db="UniProtKB">
        <authorList>
            <consortium name="EnsemblFungi"/>
        </authorList>
    </citation>
    <scope>IDENTIFICATION</scope>
    <source>
        <strain evidence="2">isolate 1-1 / race 1 (BBBD)</strain>
    </source>
</reference>
<reference evidence="1" key="2">
    <citation type="submission" date="2016-05" db="EMBL/GenBank/DDBJ databases">
        <title>Comparative analysis highlights variable genome content of wheat rusts and divergence of the mating loci.</title>
        <authorList>
            <person name="Cuomo C.A."/>
            <person name="Bakkeren G."/>
            <person name="Szabo L."/>
            <person name="Khalil H."/>
            <person name="Joly D."/>
            <person name="Goldberg J."/>
            <person name="Young S."/>
            <person name="Zeng Q."/>
            <person name="Fellers J."/>
        </authorList>
    </citation>
    <scope>NUCLEOTIDE SEQUENCE [LARGE SCALE GENOMIC DNA]</scope>
    <source>
        <strain evidence="1">1-1 BBBD Race 1</strain>
    </source>
</reference>
<keyword evidence="3" id="KW-1185">Reference proteome</keyword>
<dbReference type="Proteomes" id="UP000005240">
    <property type="component" value="Unassembled WGS sequence"/>
</dbReference>
<dbReference type="EnsemblFungi" id="PTTG_00145-t43_1">
    <property type="protein sequence ID" value="PTTG_00145-t43_1-p1"/>
    <property type="gene ID" value="PTTG_00145"/>
</dbReference>
<evidence type="ECO:0000313" key="2">
    <source>
        <dbReference type="EnsemblFungi" id="PTTG_00145-t43_1-p1"/>
    </source>
</evidence>